<evidence type="ECO:0000256" key="2">
    <source>
        <dbReference type="ARBA" id="ARBA00022555"/>
    </source>
</evidence>
<evidence type="ECO:0000313" key="8">
    <source>
        <dbReference type="EMBL" id="SPX12286.1"/>
    </source>
</evidence>
<dbReference type="GO" id="GO:0019843">
    <property type="term" value="F:rRNA binding"/>
    <property type="evidence" value="ECO:0007669"/>
    <property type="project" value="UniProtKB-KW"/>
</dbReference>
<name>A0A2X1N0P8_ECOLX</name>
<evidence type="ECO:0000256" key="5">
    <source>
        <dbReference type="ARBA" id="ARBA00022840"/>
    </source>
</evidence>
<dbReference type="InterPro" id="IPR003593">
    <property type="entry name" value="AAA+_ATPase"/>
</dbReference>
<organism evidence="8 9">
    <name type="scientific">Escherichia coli</name>
    <dbReference type="NCBI Taxonomy" id="562"/>
    <lineage>
        <taxon>Bacteria</taxon>
        <taxon>Pseudomonadati</taxon>
        <taxon>Pseudomonadota</taxon>
        <taxon>Gammaproteobacteria</taxon>
        <taxon>Enterobacterales</taxon>
        <taxon>Enterobacteriaceae</taxon>
        <taxon>Escherichia</taxon>
    </lineage>
</organism>
<evidence type="ECO:0000256" key="3">
    <source>
        <dbReference type="ARBA" id="ARBA00022730"/>
    </source>
</evidence>
<dbReference type="Proteomes" id="UP000250780">
    <property type="component" value="Unassembled WGS sequence"/>
</dbReference>
<sequence>MIDQLGLGGEKGYTSPLKTHHHDKHRGEVQRGSIRYTMHRVGKVVPPKRHILKNISLSFFPGAKIGVLGLNGAGKSTLLRIMAGIDKDIEGEARPQPDIKIGYLPQEPQLNPEHTVRESIEEAVSEVVNALKRLDEVYALYADPDADFDKLAAEQGRLEEIIQAHDGHNLNVQLERAADALRLPDWDAKIANLSGGERRRVALCRLLLEKPDMLLLDEPTNHLGCRIRGLAGTLPARLRGHRGGDYPRPLLPR</sequence>
<dbReference type="AlphaFoldDB" id="A0A2X1N0P8"/>
<keyword evidence="2" id="KW-0820">tRNA-binding</keyword>
<dbReference type="SUPFAM" id="SSF52540">
    <property type="entry name" value="P-loop containing nucleoside triphosphate hydrolases"/>
    <property type="match status" value="1"/>
</dbReference>
<keyword evidence="6" id="KW-0810">Translation regulation</keyword>
<keyword evidence="4" id="KW-0547">Nucleotide-binding</keyword>
<protein>
    <submittedName>
        <fullName evidence="8">Putative ABC transporter ATP-binding protein YjjK</fullName>
    </submittedName>
</protein>
<evidence type="ECO:0000256" key="1">
    <source>
        <dbReference type="ARBA" id="ARBA00005868"/>
    </source>
</evidence>
<accession>A0A2X1N0P8</accession>
<dbReference type="InterPro" id="IPR022374">
    <property type="entry name" value="EttA"/>
</dbReference>
<evidence type="ECO:0000259" key="7">
    <source>
        <dbReference type="PROSITE" id="PS50893"/>
    </source>
</evidence>
<dbReference type="PROSITE" id="PS00211">
    <property type="entry name" value="ABC_TRANSPORTER_1"/>
    <property type="match status" value="1"/>
</dbReference>
<dbReference type="PROSITE" id="PS50893">
    <property type="entry name" value="ABC_TRANSPORTER_2"/>
    <property type="match status" value="1"/>
</dbReference>
<dbReference type="FunFam" id="3.40.50.300:FF:000011">
    <property type="entry name" value="Putative ABC transporter ATP-binding component"/>
    <property type="match status" value="1"/>
</dbReference>
<keyword evidence="2" id="KW-0694">RNA-binding</keyword>
<feature type="domain" description="ABC transporter" evidence="7">
    <location>
        <begin position="29"/>
        <end position="251"/>
    </location>
</feature>
<dbReference type="GO" id="GO:0016887">
    <property type="term" value="F:ATP hydrolysis activity"/>
    <property type="evidence" value="ECO:0007669"/>
    <property type="project" value="InterPro"/>
</dbReference>
<gene>
    <name evidence="8" type="primary">yjjK_1</name>
    <name evidence="8" type="ORF">NCTC9073_03650</name>
</gene>
<dbReference type="GO" id="GO:0045900">
    <property type="term" value="P:negative regulation of translational elongation"/>
    <property type="evidence" value="ECO:0007669"/>
    <property type="project" value="InterPro"/>
</dbReference>
<proteinExistence type="inferred from homology"/>
<keyword evidence="5 8" id="KW-0067">ATP-binding</keyword>
<evidence type="ECO:0000313" key="9">
    <source>
        <dbReference type="Proteomes" id="UP000250780"/>
    </source>
</evidence>
<dbReference type="GO" id="GO:0000049">
    <property type="term" value="F:tRNA binding"/>
    <property type="evidence" value="ECO:0007669"/>
    <property type="project" value="UniProtKB-KW"/>
</dbReference>
<dbReference type="Gene3D" id="3.40.50.300">
    <property type="entry name" value="P-loop containing nucleotide triphosphate hydrolases"/>
    <property type="match status" value="1"/>
</dbReference>
<keyword evidence="3" id="KW-0699">rRNA-binding</keyword>
<dbReference type="PANTHER" id="PTHR43858">
    <property type="entry name" value="ENERGY-DEPENDENT TRANSLATIONAL THROTTLE PROTEIN ETTA"/>
    <property type="match status" value="1"/>
</dbReference>
<dbReference type="PANTHER" id="PTHR43858:SF1">
    <property type="entry name" value="ABC TRANSPORTER-RELATED PROTEIN"/>
    <property type="match status" value="1"/>
</dbReference>
<dbReference type="InterPro" id="IPR003439">
    <property type="entry name" value="ABC_transporter-like_ATP-bd"/>
</dbReference>
<dbReference type="Pfam" id="PF00005">
    <property type="entry name" value="ABC_tran"/>
    <property type="match status" value="1"/>
</dbReference>
<reference evidence="8 9" key="1">
    <citation type="submission" date="2018-06" db="EMBL/GenBank/DDBJ databases">
        <authorList>
            <consortium name="Pathogen Informatics"/>
            <person name="Doyle S."/>
        </authorList>
    </citation>
    <scope>NUCLEOTIDE SEQUENCE [LARGE SCALE GENOMIC DNA]</scope>
    <source>
        <strain evidence="8 9">NCTC9073</strain>
    </source>
</reference>
<evidence type="ECO:0000256" key="6">
    <source>
        <dbReference type="ARBA" id="ARBA00022845"/>
    </source>
</evidence>
<dbReference type="InterPro" id="IPR027417">
    <property type="entry name" value="P-loop_NTPase"/>
</dbReference>
<dbReference type="InterPro" id="IPR017871">
    <property type="entry name" value="ABC_transporter-like_CS"/>
</dbReference>
<evidence type="ECO:0000256" key="4">
    <source>
        <dbReference type="ARBA" id="ARBA00022741"/>
    </source>
</evidence>
<dbReference type="SMART" id="SM00382">
    <property type="entry name" value="AAA"/>
    <property type="match status" value="1"/>
</dbReference>
<dbReference type="GO" id="GO:0005524">
    <property type="term" value="F:ATP binding"/>
    <property type="evidence" value="ECO:0007669"/>
    <property type="project" value="UniProtKB-KW"/>
</dbReference>
<dbReference type="EMBL" id="UASD01000008">
    <property type="protein sequence ID" value="SPX12286.1"/>
    <property type="molecule type" value="Genomic_DNA"/>
</dbReference>
<comment type="similarity">
    <text evidence="1">Belongs to the ABC transporter superfamily. ABCF family. Translational throttle EttA subfamily.</text>
</comment>